<organism evidence="1 2">
    <name type="scientific">Sebaldella termitidis (strain ATCC 33386 / NCTC 11300)</name>
    <dbReference type="NCBI Taxonomy" id="526218"/>
    <lineage>
        <taxon>Bacteria</taxon>
        <taxon>Fusobacteriati</taxon>
        <taxon>Fusobacteriota</taxon>
        <taxon>Fusobacteriia</taxon>
        <taxon>Fusobacteriales</taxon>
        <taxon>Leptotrichiaceae</taxon>
        <taxon>Sebaldella</taxon>
    </lineage>
</organism>
<dbReference type="Proteomes" id="UP000000845">
    <property type="component" value="Chromosome"/>
</dbReference>
<sequence length="98" mass="11777">MAVSLYEELNSYLKNSEYWYEECWYEEGSGKVSEMLSKFTQEDWNNLTREIFNKSVDYQEKIAYCMNDIDNKNELEFLIYMTKNAKDSIVFENCLDSL</sequence>
<evidence type="ECO:0000313" key="1">
    <source>
        <dbReference type="EMBL" id="ACZ07296.1"/>
    </source>
</evidence>
<proteinExistence type="predicted"/>
<reference evidence="2" key="1">
    <citation type="submission" date="2009-09" db="EMBL/GenBank/DDBJ databases">
        <title>The complete chromosome of Sebaldella termitidis ATCC 33386.</title>
        <authorList>
            <consortium name="US DOE Joint Genome Institute (JGI-PGF)"/>
            <person name="Lucas S."/>
            <person name="Copeland A."/>
            <person name="Lapidus A."/>
            <person name="Glavina del Rio T."/>
            <person name="Dalin E."/>
            <person name="Tice H."/>
            <person name="Bruce D."/>
            <person name="Goodwin L."/>
            <person name="Pitluck S."/>
            <person name="Kyrpides N."/>
            <person name="Mavromatis K."/>
            <person name="Ivanova N."/>
            <person name="Mikhailova N."/>
            <person name="Sims D."/>
            <person name="Meincke L."/>
            <person name="Brettin T."/>
            <person name="Detter J.C."/>
            <person name="Han C."/>
            <person name="Larimer F."/>
            <person name="Land M."/>
            <person name="Hauser L."/>
            <person name="Markowitz V."/>
            <person name="Cheng J.F."/>
            <person name="Hugenholtz P."/>
            <person name="Woyke T."/>
            <person name="Wu D."/>
            <person name="Eisen J.A."/>
        </authorList>
    </citation>
    <scope>NUCLEOTIDE SEQUENCE [LARGE SCALE GENOMIC DNA]</scope>
    <source>
        <strain evidence="2">ATCC 33386 / NCTC 11300</strain>
    </source>
</reference>
<protein>
    <submittedName>
        <fullName evidence="1">Uncharacterized protein</fullName>
    </submittedName>
</protein>
<evidence type="ECO:0000313" key="2">
    <source>
        <dbReference type="Proteomes" id="UP000000845"/>
    </source>
</evidence>
<dbReference type="RefSeq" id="WP_012859895.1">
    <property type="nucleotide sequence ID" value="NC_013517.1"/>
</dbReference>
<dbReference type="STRING" id="526218.Sterm_0414"/>
<keyword evidence="2" id="KW-1185">Reference proteome</keyword>
<dbReference type="EMBL" id="CP001739">
    <property type="protein sequence ID" value="ACZ07296.1"/>
    <property type="molecule type" value="Genomic_DNA"/>
</dbReference>
<gene>
    <name evidence="1" type="ordered locus">Sterm_0414</name>
</gene>
<dbReference type="KEGG" id="str:Sterm_0414"/>
<name>D1AM28_SEBTE</name>
<reference evidence="1 2" key="2">
    <citation type="journal article" date="2010" name="Stand. Genomic Sci.">
        <title>Complete genome sequence of Sebaldella termitidis type strain (NCTC 11300).</title>
        <authorList>
            <person name="Harmon-Smith M."/>
            <person name="Celia L."/>
            <person name="Chertkov O."/>
            <person name="Lapidus A."/>
            <person name="Copeland A."/>
            <person name="Glavina Del Rio T."/>
            <person name="Nolan M."/>
            <person name="Lucas S."/>
            <person name="Tice H."/>
            <person name="Cheng J.F."/>
            <person name="Han C."/>
            <person name="Detter J.C."/>
            <person name="Bruce D."/>
            <person name="Goodwin L."/>
            <person name="Pitluck S."/>
            <person name="Pati A."/>
            <person name="Liolios K."/>
            <person name="Ivanova N."/>
            <person name="Mavromatis K."/>
            <person name="Mikhailova N."/>
            <person name="Chen A."/>
            <person name="Palaniappan K."/>
            <person name="Land M."/>
            <person name="Hauser L."/>
            <person name="Chang Y.J."/>
            <person name="Jeffries C.D."/>
            <person name="Brettin T."/>
            <person name="Goker M."/>
            <person name="Beck B."/>
            <person name="Bristow J."/>
            <person name="Eisen J.A."/>
            <person name="Markowitz V."/>
            <person name="Hugenholtz P."/>
            <person name="Kyrpides N.C."/>
            <person name="Klenk H.P."/>
            <person name="Chen F."/>
        </authorList>
    </citation>
    <scope>NUCLEOTIDE SEQUENCE [LARGE SCALE GENOMIC DNA]</scope>
    <source>
        <strain evidence="2">ATCC 33386 / NCTC 11300</strain>
    </source>
</reference>
<dbReference type="HOGENOM" id="CLU_134442_0_0_0"/>
<accession>D1AM28</accession>
<dbReference type="AlphaFoldDB" id="D1AM28"/>